<feature type="domain" description="Nudix hydrolase" evidence="2">
    <location>
        <begin position="13"/>
        <end position="154"/>
    </location>
</feature>
<keyword evidence="1 3" id="KW-0378">Hydrolase</keyword>
<dbReference type="PANTHER" id="PTHR21340">
    <property type="entry name" value="DIADENOSINE 5,5-P1,P4-TETRAPHOSPHATE PYROPHOSPHOHYDROLASE MUTT"/>
    <property type="match status" value="1"/>
</dbReference>
<dbReference type="GO" id="GO:0006167">
    <property type="term" value="P:AMP biosynthetic process"/>
    <property type="evidence" value="ECO:0007669"/>
    <property type="project" value="TreeGrafter"/>
</dbReference>
<dbReference type="InterPro" id="IPR015797">
    <property type="entry name" value="NUDIX_hydrolase-like_dom_sf"/>
</dbReference>
<comment type="caution">
    <text evidence="3">The sequence shown here is derived from an EMBL/GenBank/DDBJ whole genome shotgun (WGS) entry which is preliminary data.</text>
</comment>
<dbReference type="PROSITE" id="PS51462">
    <property type="entry name" value="NUDIX"/>
    <property type="match status" value="1"/>
</dbReference>
<accession>A0A0G0JYU5</accession>
<organism evidence="3 4">
    <name type="scientific">Candidatus Shapirobacteria bacterium GW2011_GWE2_38_30</name>
    <dbReference type="NCBI Taxonomy" id="1618490"/>
    <lineage>
        <taxon>Bacteria</taxon>
        <taxon>Candidatus Shapironibacteriota</taxon>
    </lineage>
</organism>
<sequence>MTRGTKISEELYYDERSAGGLVFRRDEGKIKWMVIQTMSRKNPKKTFFKFPKGHLKEREFLKQAALREVEEEAKIKARIMAKLGSWNYVMWDKLTKKKTIKKVTFFLMEYREESNLKYFDQERVVGRGWFDFEEALGKLAYDSEKILLKKAKNKLESMVK</sequence>
<evidence type="ECO:0000256" key="1">
    <source>
        <dbReference type="ARBA" id="ARBA00022801"/>
    </source>
</evidence>
<name>A0A0G0JYU5_9BACT</name>
<reference evidence="3 4" key="1">
    <citation type="journal article" date="2015" name="Nature">
        <title>rRNA introns, odd ribosomes, and small enigmatic genomes across a large radiation of phyla.</title>
        <authorList>
            <person name="Brown C.T."/>
            <person name="Hug L.A."/>
            <person name="Thomas B.C."/>
            <person name="Sharon I."/>
            <person name="Castelle C.J."/>
            <person name="Singh A."/>
            <person name="Wilkins M.J."/>
            <person name="Williams K.H."/>
            <person name="Banfield J.F."/>
        </authorList>
    </citation>
    <scope>NUCLEOTIDE SEQUENCE [LARGE SCALE GENOMIC DNA]</scope>
</reference>
<dbReference type="GO" id="GO:0004081">
    <property type="term" value="F:bis(5'-nucleosyl)-tetraphosphatase (asymmetrical) activity"/>
    <property type="evidence" value="ECO:0007669"/>
    <property type="project" value="TreeGrafter"/>
</dbReference>
<dbReference type="PANTHER" id="PTHR21340:SF0">
    <property type="entry name" value="BIS(5'-NUCLEOSYL)-TETRAPHOSPHATASE [ASYMMETRICAL]"/>
    <property type="match status" value="1"/>
</dbReference>
<dbReference type="Pfam" id="PF00293">
    <property type="entry name" value="NUDIX"/>
    <property type="match status" value="1"/>
</dbReference>
<evidence type="ECO:0000313" key="3">
    <source>
        <dbReference type="EMBL" id="KKQ71677.1"/>
    </source>
</evidence>
<dbReference type="Gene3D" id="3.90.79.10">
    <property type="entry name" value="Nucleoside Triphosphate Pyrophosphohydrolase"/>
    <property type="match status" value="1"/>
</dbReference>
<dbReference type="InterPro" id="IPR051325">
    <property type="entry name" value="Nudix_hydrolase_domain"/>
</dbReference>
<proteinExistence type="predicted"/>
<dbReference type="STRING" id="1618490.US90_C0001G0007"/>
<protein>
    <submittedName>
        <fullName evidence="3">NUDIX hydrolase</fullName>
    </submittedName>
</protein>
<dbReference type="GO" id="GO:0006754">
    <property type="term" value="P:ATP biosynthetic process"/>
    <property type="evidence" value="ECO:0007669"/>
    <property type="project" value="TreeGrafter"/>
</dbReference>
<dbReference type="Proteomes" id="UP000034406">
    <property type="component" value="Unassembled WGS sequence"/>
</dbReference>
<dbReference type="EMBL" id="LBUT01000001">
    <property type="protein sequence ID" value="KKQ71677.1"/>
    <property type="molecule type" value="Genomic_DNA"/>
</dbReference>
<evidence type="ECO:0000259" key="2">
    <source>
        <dbReference type="PROSITE" id="PS51462"/>
    </source>
</evidence>
<dbReference type="SUPFAM" id="SSF55811">
    <property type="entry name" value="Nudix"/>
    <property type="match status" value="1"/>
</dbReference>
<dbReference type="InterPro" id="IPR000086">
    <property type="entry name" value="NUDIX_hydrolase_dom"/>
</dbReference>
<dbReference type="AlphaFoldDB" id="A0A0G0JYU5"/>
<evidence type="ECO:0000313" key="4">
    <source>
        <dbReference type="Proteomes" id="UP000034406"/>
    </source>
</evidence>
<gene>
    <name evidence="3" type="ORF">US90_C0001G0007</name>
</gene>